<dbReference type="InterPro" id="IPR030959">
    <property type="entry name" value="GWxTD_dom"/>
</dbReference>
<sequence length="282" mass="33371">MSDILLATSIVYDTTAGYLTKGNLRIVPNPSGIFEAGTKNLFLYYELYNINPDTNYLTISYLLTDTTKKILRKITKSVEKRFTQQALNLGINIEAFKPGKYQLNVVVFDSIINRKIEKSINFAIKKAGEKVKIPNEELPYYDAIEYFVSTQEYKYFQTLKDEGRRLYLKKFWEKHNYNEIARRYEYADAHFQEGYLAGSKTDRGRIYIKFGPPDEIENKQFEESRPYEYWQYYNGQEFIFVDVRGTQEYTLIWTNVPNEKSKPALYDYLPVFKRRDLGKDKE</sequence>
<name>A0A7C6EHK8_UNCW3</name>
<dbReference type="AlphaFoldDB" id="A0A7C6EHK8"/>
<evidence type="ECO:0000313" key="2">
    <source>
        <dbReference type="EMBL" id="HHS63360.1"/>
    </source>
</evidence>
<reference evidence="2" key="1">
    <citation type="journal article" date="2020" name="mSystems">
        <title>Genome- and Community-Level Interaction Insights into Carbon Utilization and Element Cycling Functions of Hydrothermarchaeota in Hydrothermal Sediment.</title>
        <authorList>
            <person name="Zhou Z."/>
            <person name="Liu Y."/>
            <person name="Xu W."/>
            <person name="Pan J."/>
            <person name="Luo Z.H."/>
            <person name="Li M."/>
        </authorList>
    </citation>
    <scope>NUCLEOTIDE SEQUENCE [LARGE SCALE GENOMIC DNA]</scope>
    <source>
        <strain evidence="2">SpSt-783</strain>
    </source>
</reference>
<accession>A0A7C6EHK8</accession>
<proteinExistence type="predicted"/>
<evidence type="ECO:0000259" key="1">
    <source>
        <dbReference type="Pfam" id="PF20094"/>
    </source>
</evidence>
<dbReference type="EMBL" id="DTHJ01000144">
    <property type="protein sequence ID" value="HHS63360.1"/>
    <property type="molecule type" value="Genomic_DNA"/>
</dbReference>
<comment type="caution">
    <text evidence="2">The sequence shown here is derived from an EMBL/GenBank/DDBJ whole genome shotgun (WGS) entry which is preliminary data.</text>
</comment>
<protein>
    <submittedName>
        <fullName evidence="2">GWxTD domain-containing protein</fullName>
    </submittedName>
</protein>
<feature type="domain" description="GWxTD" evidence="1">
    <location>
        <begin position="143"/>
        <end position="252"/>
    </location>
</feature>
<dbReference type="Pfam" id="PF20094">
    <property type="entry name" value="GWxTD_dom"/>
    <property type="match status" value="1"/>
</dbReference>
<gene>
    <name evidence="2" type="ORF">ENV70_07120</name>
</gene>
<organism evidence="2">
    <name type="scientific">candidate division WOR-3 bacterium</name>
    <dbReference type="NCBI Taxonomy" id="2052148"/>
    <lineage>
        <taxon>Bacteria</taxon>
        <taxon>Bacteria division WOR-3</taxon>
    </lineage>
</organism>
<dbReference type="NCBIfam" id="TIGR04514">
    <property type="entry name" value="GWxTD_dom"/>
    <property type="match status" value="1"/>
</dbReference>